<dbReference type="RefSeq" id="XP_064669801.1">
    <property type="nucleotide sequence ID" value="XM_064808534.1"/>
</dbReference>
<dbReference type="EMBL" id="MU853343">
    <property type="protein sequence ID" value="KAK4112231.1"/>
    <property type="molecule type" value="Genomic_DNA"/>
</dbReference>
<evidence type="ECO:0000313" key="4">
    <source>
        <dbReference type="Proteomes" id="UP001302812"/>
    </source>
</evidence>
<reference evidence="3" key="2">
    <citation type="submission" date="2023-05" db="EMBL/GenBank/DDBJ databases">
        <authorList>
            <consortium name="Lawrence Berkeley National Laboratory"/>
            <person name="Steindorff A."/>
            <person name="Hensen N."/>
            <person name="Bonometti L."/>
            <person name="Westerberg I."/>
            <person name="Brannstrom I.O."/>
            <person name="Guillou S."/>
            <person name="Cros-Aarteil S."/>
            <person name="Calhoun S."/>
            <person name="Haridas S."/>
            <person name="Kuo A."/>
            <person name="Mondo S."/>
            <person name="Pangilinan J."/>
            <person name="Riley R."/>
            <person name="Labutti K."/>
            <person name="Andreopoulos B."/>
            <person name="Lipzen A."/>
            <person name="Chen C."/>
            <person name="Yanf M."/>
            <person name="Daum C."/>
            <person name="Ng V."/>
            <person name="Clum A."/>
            <person name="Ohm R."/>
            <person name="Martin F."/>
            <person name="Silar P."/>
            <person name="Natvig D."/>
            <person name="Lalanne C."/>
            <person name="Gautier V."/>
            <person name="Ament-Velasquez S.L."/>
            <person name="Kruys A."/>
            <person name="Hutchinson M.I."/>
            <person name="Powell A.J."/>
            <person name="Barry K."/>
            <person name="Miller A.N."/>
            <person name="Grigoriev I.V."/>
            <person name="Debuchy R."/>
            <person name="Gladieux P."/>
            <person name="Thoren M.H."/>
            <person name="Johannesson H."/>
        </authorList>
    </citation>
    <scope>NUCLEOTIDE SEQUENCE</scope>
    <source>
        <strain evidence="3">CBS 508.74</strain>
    </source>
</reference>
<evidence type="ECO:0000256" key="1">
    <source>
        <dbReference type="SAM" id="MobiDB-lite"/>
    </source>
</evidence>
<feature type="region of interest" description="Disordered" evidence="1">
    <location>
        <begin position="371"/>
        <end position="391"/>
    </location>
</feature>
<reference evidence="3" key="1">
    <citation type="journal article" date="2023" name="Mol. Phylogenet. Evol.">
        <title>Genome-scale phylogeny and comparative genomics of the fungal order Sordariales.</title>
        <authorList>
            <person name="Hensen N."/>
            <person name="Bonometti L."/>
            <person name="Westerberg I."/>
            <person name="Brannstrom I.O."/>
            <person name="Guillou S."/>
            <person name="Cros-Aarteil S."/>
            <person name="Calhoun S."/>
            <person name="Haridas S."/>
            <person name="Kuo A."/>
            <person name="Mondo S."/>
            <person name="Pangilinan J."/>
            <person name="Riley R."/>
            <person name="LaButti K."/>
            <person name="Andreopoulos B."/>
            <person name="Lipzen A."/>
            <person name="Chen C."/>
            <person name="Yan M."/>
            <person name="Daum C."/>
            <person name="Ng V."/>
            <person name="Clum A."/>
            <person name="Steindorff A."/>
            <person name="Ohm R.A."/>
            <person name="Martin F."/>
            <person name="Silar P."/>
            <person name="Natvig D.O."/>
            <person name="Lalanne C."/>
            <person name="Gautier V."/>
            <person name="Ament-Velasquez S.L."/>
            <person name="Kruys A."/>
            <person name="Hutchinson M.I."/>
            <person name="Powell A.J."/>
            <person name="Barry K."/>
            <person name="Miller A.N."/>
            <person name="Grigoriev I.V."/>
            <person name="Debuchy R."/>
            <person name="Gladieux P."/>
            <person name="Hiltunen Thoren M."/>
            <person name="Johannesson H."/>
        </authorList>
    </citation>
    <scope>NUCLEOTIDE SEQUENCE</scope>
    <source>
        <strain evidence="3">CBS 508.74</strain>
    </source>
</reference>
<dbReference type="AlphaFoldDB" id="A0AAN6TDI7"/>
<gene>
    <name evidence="3" type="ORF">N656DRAFT_116058</name>
</gene>
<dbReference type="InterPro" id="IPR046896">
    <property type="entry name" value="Cup1-like_N"/>
</dbReference>
<feature type="domain" description="Complex 1 LYR protein" evidence="2">
    <location>
        <begin position="16"/>
        <end position="81"/>
    </location>
</feature>
<proteinExistence type="predicted"/>
<evidence type="ECO:0000313" key="3">
    <source>
        <dbReference type="EMBL" id="KAK4112231.1"/>
    </source>
</evidence>
<dbReference type="GeneID" id="89932657"/>
<name>A0AAN6TDI7_9PEZI</name>
<evidence type="ECO:0000259" key="2">
    <source>
        <dbReference type="Pfam" id="PF05347"/>
    </source>
</evidence>
<dbReference type="Pfam" id="PF05347">
    <property type="entry name" value="Complex1_LYR"/>
    <property type="match status" value="1"/>
</dbReference>
<feature type="compositionally biased region" description="Basic and acidic residues" evidence="1">
    <location>
        <begin position="376"/>
        <end position="391"/>
    </location>
</feature>
<accession>A0AAN6TDI7</accession>
<organism evidence="3 4">
    <name type="scientific">Canariomyces notabilis</name>
    <dbReference type="NCBI Taxonomy" id="2074819"/>
    <lineage>
        <taxon>Eukaryota</taxon>
        <taxon>Fungi</taxon>
        <taxon>Dikarya</taxon>
        <taxon>Ascomycota</taxon>
        <taxon>Pezizomycotina</taxon>
        <taxon>Sordariomycetes</taxon>
        <taxon>Sordariomycetidae</taxon>
        <taxon>Sordariales</taxon>
        <taxon>Chaetomiaceae</taxon>
        <taxon>Canariomyces</taxon>
    </lineage>
</organism>
<dbReference type="CDD" id="cd20273">
    <property type="entry name" value="Complex1_LYR_unchar"/>
    <property type="match status" value="1"/>
</dbReference>
<feature type="region of interest" description="Disordered" evidence="1">
    <location>
        <begin position="143"/>
        <end position="170"/>
    </location>
</feature>
<dbReference type="InterPro" id="IPR008011">
    <property type="entry name" value="Complex1_LYR_dom"/>
</dbReference>
<sequence length="391" mass="44465">MPSFFLASRSSRHRRACFALYRSLLRQGQRVPLPDDLAHGLEPSKPTNPIKTLIRNGFRRNKRDTSPRLIVSALKNGYRFLTLLSRATAGPNTPEHAFVTSFIRENNARVLAIQEKARAAKAARPSMVPDPTRIPVLVRVSADGESPPRYEPRPGSFPRPLESLPGGVRKPPSLCDATGIPFLRFGKPQPRFLERALRHKTTLRQQRVLDLLEMQHEYMEDAAWEDEWEWLVSGMLQGKPVPVYTPAHERLKKGSGQGKGQGGPKWSWTGDTWGWRNLVVGGKGKVTTHPLMGYLPKGESSYQHTLWDGVMLLFAEINAEREDLIARAHAMWQIVLAEEDQALKEEKERLVREGRGDEEPKLRVWRRHVWQKKRPRPDSTEGGRKDAVSLQ</sequence>
<comment type="caution">
    <text evidence="3">The sequence shown here is derived from an EMBL/GenBank/DDBJ whole genome shotgun (WGS) entry which is preliminary data.</text>
</comment>
<protein>
    <recommendedName>
        <fullName evidence="2">Complex 1 LYR protein domain-containing protein</fullName>
    </recommendedName>
</protein>
<dbReference type="Proteomes" id="UP001302812">
    <property type="component" value="Unassembled WGS sequence"/>
</dbReference>
<keyword evidence="4" id="KW-1185">Reference proteome</keyword>